<dbReference type="AlphaFoldDB" id="A0A235CJJ8"/>
<sequence>MIKTMITAAGLALALAAPAFALEIRDTEDCQAAQRAQDGAEEIGLYKLMNESIDKDYDNYMTWKSTRLEPALRTFESQYPIKQGDAIRLPNYVSVVGEFNLRIRQMAYLFHQMERHKEDSKTFEQYRSSAKTHLDAMKATMAKFRKDCII</sequence>
<keyword evidence="5" id="KW-1185">Reference proteome</keyword>
<proteinExistence type="predicted"/>
<evidence type="ECO:0000313" key="5">
    <source>
        <dbReference type="Proteomes" id="UP000295058"/>
    </source>
</evidence>
<reference evidence="3 5" key="2">
    <citation type="submission" date="2019-03" db="EMBL/GenBank/DDBJ databases">
        <title>Genomic Encyclopedia of Archaeal and Bacterial Type Strains, Phase II (KMG-II): from individual species to whole genera.</title>
        <authorList>
            <person name="Goeker M."/>
        </authorList>
    </citation>
    <scope>NUCLEOTIDE SEQUENCE [LARGE SCALE GENOMIC DNA]</scope>
    <source>
        <strain evidence="3 5">DSM 15594</strain>
    </source>
</reference>
<evidence type="ECO:0000256" key="1">
    <source>
        <dbReference type="SAM" id="SignalP"/>
    </source>
</evidence>
<evidence type="ECO:0000313" key="2">
    <source>
        <dbReference type="EMBL" id="OYD24723.1"/>
    </source>
</evidence>
<keyword evidence="1" id="KW-0732">Signal</keyword>
<organism evidence="2 4">
    <name type="scientific">Oceanimonas baumannii</name>
    <dbReference type="NCBI Taxonomy" id="129578"/>
    <lineage>
        <taxon>Bacteria</taxon>
        <taxon>Pseudomonadati</taxon>
        <taxon>Pseudomonadota</taxon>
        <taxon>Gammaproteobacteria</taxon>
        <taxon>Aeromonadales</taxon>
        <taxon>Aeromonadaceae</taxon>
        <taxon>Oceanimonas</taxon>
    </lineage>
</organism>
<gene>
    <name evidence="2" type="ORF">B6S09_08865</name>
    <name evidence="3" type="ORF">LY04_01722</name>
</gene>
<dbReference type="Proteomes" id="UP000243640">
    <property type="component" value="Unassembled WGS sequence"/>
</dbReference>
<comment type="caution">
    <text evidence="2">The sequence shown here is derived from an EMBL/GenBank/DDBJ whole genome shotgun (WGS) entry which is preliminary data.</text>
</comment>
<dbReference type="EMBL" id="NQJF01000006">
    <property type="protein sequence ID" value="OYD24723.1"/>
    <property type="molecule type" value="Genomic_DNA"/>
</dbReference>
<evidence type="ECO:0000313" key="3">
    <source>
        <dbReference type="EMBL" id="TDW59471.1"/>
    </source>
</evidence>
<dbReference type="EMBL" id="SODO01000005">
    <property type="protein sequence ID" value="TDW59471.1"/>
    <property type="molecule type" value="Genomic_DNA"/>
</dbReference>
<feature type="signal peptide" evidence="1">
    <location>
        <begin position="1"/>
        <end position="21"/>
    </location>
</feature>
<evidence type="ECO:0000313" key="4">
    <source>
        <dbReference type="Proteomes" id="UP000243640"/>
    </source>
</evidence>
<accession>A0A235CJJ8</accession>
<feature type="chain" id="PRO_5012172592" evidence="1">
    <location>
        <begin position="22"/>
        <end position="150"/>
    </location>
</feature>
<dbReference type="OrthoDB" id="9937360at2"/>
<dbReference type="RefSeq" id="WP_094278139.1">
    <property type="nucleotide sequence ID" value="NZ_NQJF01000006.1"/>
</dbReference>
<reference evidence="2 4" key="1">
    <citation type="submission" date="2017-08" db="EMBL/GenBank/DDBJ databases">
        <title>Draft Genome Sequence of the Marine Bacterium Oceanimonas baumannii ATCC 700832.</title>
        <authorList>
            <person name="Mcclelland W.D."/>
            <person name="Brennan M.A."/>
            <person name="Trachtenberg A.M."/>
            <person name="Maclea K.S."/>
        </authorList>
    </citation>
    <scope>NUCLEOTIDE SEQUENCE [LARGE SCALE GENOMIC DNA]</scope>
    <source>
        <strain evidence="2 4">ATCC 700832</strain>
    </source>
</reference>
<protein>
    <submittedName>
        <fullName evidence="2">Uncharacterized protein</fullName>
    </submittedName>
</protein>
<name>A0A235CJJ8_9GAMM</name>
<dbReference type="Proteomes" id="UP000295058">
    <property type="component" value="Unassembled WGS sequence"/>
</dbReference>